<gene>
    <name evidence="1" type="ORF">HB776_16475</name>
</gene>
<name>A0A7G6U0X1_9BRAD</name>
<organism evidence="1 2">
    <name type="scientific">Tardiphaga robiniae</name>
    <dbReference type="NCBI Taxonomy" id="943830"/>
    <lineage>
        <taxon>Bacteria</taxon>
        <taxon>Pseudomonadati</taxon>
        <taxon>Pseudomonadota</taxon>
        <taxon>Alphaproteobacteria</taxon>
        <taxon>Hyphomicrobiales</taxon>
        <taxon>Nitrobacteraceae</taxon>
        <taxon>Tardiphaga</taxon>
    </lineage>
</organism>
<dbReference type="RefSeq" id="WP_170849569.1">
    <property type="nucleotide sequence ID" value="NZ_CP050292.1"/>
</dbReference>
<dbReference type="AlphaFoldDB" id="A0A7G6U0X1"/>
<protein>
    <submittedName>
        <fullName evidence="1">Uncharacterized protein</fullName>
    </submittedName>
</protein>
<evidence type="ECO:0000313" key="2">
    <source>
        <dbReference type="Proteomes" id="UP000515291"/>
    </source>
</evidence>
<proteinExistence type="predicted"/>
<reference evidence="2" key="1">
    <citation type="journal article" date="2020" name="Mol. Plant Microbe">
        <title>Rhizobial microsymbionts of the narrowly endemic Oxytropis species growing in Kamchatka are characterized by significant genetic diversity and possess a set of genes that are associated with T3SS and T6SS secretion systems and can affect the development of symbiosis.</title>
        <authorList>
            <person name="Safronova V."/>
            <person name="Guro P."/>
            <person name="Sazanova A."/>
            <person name="Kuznetsova I."/>
            <person name="Belimov A."/>
            <person name="Yakubov V."/>
            <person name="Chirak E."/>
            <person name="Afonin A."/>
            <person name="Gogolev Y."/>
            <person name="Andronov E."/>
            <person name="Tikhonovich I."/>
        </authorList>
    </citation>
    <scope>NUCLEOTIDE SEQUENCE [LARGE SCALE GENOMIC DNA]</scope>
    <source>
        <strain evidence="2">581</strain>
    </source>
</reference>
<evidence type="ECO:0000313" key="1">
    <source>
        <dbReference type="EMBL" id="QND72653.1"/>
    </source>
</evidence>
<dbReference type="EMBL" id="CP050292">
    <property type="protein sequence ID" value="QND72653.1"/>
    <property type="molecule type" value="Genomic_DNA"/>
</dbReference>
<sequence>MPDVSRRAQLILLKNDLHIMRGRAQRLDLSDVALLISEAVQLLSNQPEISKSDQPRA</sequence>
<dbReference type="KEGG" id="trb:HB776_16475"/>
<accession>A0A7G6U0X1</accession>
<dbReference type="Proteomes" id="UP000515291">
    <property type="component" value="Chromosome"/>
</dbReference>